<keyword evidence="2" id="KW-1185">Reference proteome</keyword>
<dbReference type="Gene3D" id="1.10.10.10">
    <property type="entry name" value="Winged helix-like DNA-binding domain superfamily/Winged helix DNA-binding domain"/>
    <property type="match status" value="1"/>
</dbReference>
<dbReference type="InterPro" id="IPR036388">
    <property type="entry name" value="WH-like_DNA-bd_sf"/>
</dbReference>
<reference evidence="1 2" key="1">
    <citation type="submission" date="2018-12" db="EMBL/GenBank/DDBJ databases">
        <title>Comparitive functional genomics of dry heat resistant strains isolated from the viking spacecraft.</title>
        <authorList>
            <person name="Seuylemezian A."/>
            <person name="Vaishampayan P."/>
        </authorList>
    </citation>
    <scope>NUCLEOTIDE SEQUENCE [LARGE SCALE GENOMIC DNA]</scope>
    <source>
        <strain evidence="1 2">M6-11</strain>
    </source>
</reference>
<dbReference type="Pfam" id="PF13730">
    <property type="entry name" value="HTH_36"/>
    <property type="match status" value="1"/>
</dbReference>
<dbReference type="EMBL" id="RWGW01000003">
    <property type="protein sequence ID" value="RSK36613.1"/>
    <property type="molecule type" value="Genomic_DNA"/>
</dbReference>
<comment type="caution">
    <text evidence="1">The sequence shown here is derived from an EMBL/GenBank/DDBJ whole genome shotgun (WGS) entry which is preliminary data.</text>
</comment>
<dbReference type="Proteomes" id="UP000272481">
    <property type="component" value="Unassembled WGS sequence"/>
</dbReference>
<name>A0ABX9ZFZ4_9BACL</name>
<gene>
    <name evidence="1" type="ORF">EJA12_02375</name>
</gene>
<protein>
    <submittedName>
        <fullName evidence="1">Uncharacterized protein</fullName>
    </submittedName>
</protein>
<evidence type="ECO:0000313" key="2">
    <source>
        <dbReference type="Proteomes" id="UP000272481"/>
    </source>
</evidence>
<sequence>MTLDSLELLDKNGLTHPGTRNTSLCKLAIYYKAQGAPKEHCKKKLITWMNAQDKRYYKTPLDICYKEIKRIVDGVYKKNIHLKQGKTEIEISRNEILTLYYYNKFLRKTLDALFIHSKRYGDKNGEFFMTYEQLAKAAKVTLKTATTHIKSLEELKIIEVTRSPLYFDEEGPRNTPNKYRLNLNIELINDQRNKSIKTTVKNPSEYSQIMTQATANLFPNLEWARMDEILESVIVNKDRGYS</sequence>
<dbReference type="SUPFAM" id="SSF46785">
    <property type="entry name" value="Winged helix' DNA-binding domain"/>
    <property type="match status" value="1"/>
</dbReference>
<organism evidence="1 2">
    <name type="scientific">Bhargavaea beijingensis</name>
    <dbReference type="NCBI Taxonomy" id="426756"/>
    <lineage>
        <taxon>Bacteria</taxon>
        <taxon>Bacillati</taxon>
        <taxon>Bacillota</taxon>
        <taxon>Bacilli</taxon>
        <taxon>Bacillales</taxon>
        <taxon>Caryophanaceae</taxon>
        <taxon>Bhargavaea</taxon>
    </lineage>
</organism>
<proteinExistence type="predicted"/>
<accession>A0ABX9ZFZ4</accession>
<dbReference type="InterPro" id="IPR036390">
    <property type="entry name" value="WH_DNA-bd_sf"/>
</dbReference>
<dbReference type="RefSeq" id="WP_125903394.1">
    <property type="nucleotide sequence ID" value="NZ_RWGW01000003.1"/>
</dbReference>
<evidence type="ECO:0000313" key="1">
    <source>
        <dbReference type="EMBL" id="RSK36613.1"/>
    </source>
</evidence>